<accession>A0ACC0Z7X8</accession>
<protein>
    <submittedName>
        <fullName evidence="1">Uncharacterized protein</fullName>
    </submittedName>
</protein>
<sequence>MERIKVWDRGSWCAPGMCHLRKVKSRCLMKLACRRSLDNLIQLTFRQHFMTAVITIAHRITSVLDSDMVLLLNCGLVEEYDSLDKVAREQVIVFCTTCCRIQSQGKFQFLLLL</sequence>
<organism evidence="1 2">
    <name type="scientific">Pistacia integerrima</name>
    <dbReference type="NCBI Taxonomy" id="434235"/>
    <lineage>
        <taxon>Eukaryota</taxon>
        <taxon>Viridiplantae</taxon>
        <taxon>Streptophyta</taxon>
        <taxon>Embryophyta</taxon>
        <taxon>Tracheophyta</taxon>
        <taxon>Spermatophyta</taxon>
        <taxon>Magnoliopsida</taxon>
        <taxon>eudicotyledons</taxon>
        <taxon>Gunneridae</taxon>
        <taxon>Pentapetalae</taxon>
        <taxon>rosids</taxon>
        <taxon>malvids</taxon>
        <taxon>Sapindales</taxon>
        <taxon>Anacardiaceae</taxon>
        <taxon>Pistacia</taxon>
    </lineage>
</organism>
<gene>
    <name evidence="1" type="ORF">Pint_03893</name>
</gene>
<dbReference type="EMBL" id="CM047738">
    <property type="protein sequence ID" value="KAJ0046332.1"/>
    <property type="molecule type" value="Genomic_DNA"/>
</dbReference>
<dbReference type="Proteomes" id="UP001163603">
    <property type="component" value="Chromosome 3"/>
</dbReference>
<comment type="caution">
    <text evidence="1">The sequence shown here is derived from an EMBL/GenBank/DDBJ whole genome shotgun (WGS) entry which is preliminary data.</text>
</comment>
<name>A0ACC0Z7X8_9ROSI</name>
<evidence type="ECO:0000313" key="2">
    <source>
        <dbReference type="Proteomes" id="UP001163603"/>
    </source>
</evidence>
<reference evidence="2" key="1">
    <citation type="journal article" date="2023" name="G3 (Bethesda)">
        <title>Genome assembly and association tests identify interacting loci associated with vigor, precocity, and sex in interspecific pistachio rootstocks.</title>
        <authorList>
            <person name="Palmer W."/>
            <person name="Jacygrad E."/>
            <person name="Sagayaradj S."/>
            <person name="Cavanaugh K."/>
            <person name="Han R."/>
            <person name="Bertier L."/>
            <person name="Beede B."/>
            <person name="Kafkas S."/>
            <person name="Golino D."/>
            <person name="Preece J."/>
            <person name="Michelmore R."/>
        </authorList>
    </citation>
    <scope>NUCLEOTIDE SEQUENCE [LARGE SCALE GENOMIC DNA]</scope>
</reference>
<evidence type="ECO:0000313" key="1">
    <source>
        <dbReference type="EMBL" id="KAJ0046332.1"/>
    </source>
</evidence>
<keyword evidence="2" id="KW-1185">Reference proteome</keyword>
<proteinExistence type="predicted"/>